<feature type="compositionally biased region" description="Polar residues" evidence="2">
    <location>
        <begin position="241"/>
        <end position="253"/>
    </location>
</feature>
<comment type="caution">
    <text evidence="4">The sequence shown here is derived from an EMBL/GenBank/DDBJ whole genome shotgun (WGS) entry which is preliminary data.</text>
</comment>
<dbReference type="Proteomes" id="UP000554482">
    <property type="component" value="Unassembled WGS sequence"/>
</dbReference>
<feature type="compositionally biased region" description="Acidic residues" evidence="2">
    <location>
        <begin position="254"/>
        <end position="273"/>
    </location>
</feature>
<keyword evidence="1" id="KW-0862">Zinc</keyword>
<keyword evidence="1" id="KW-0863">Zinc-finger</keyword>
<dbReference type="SUPFAM" id="SSF57850">
    <property type="entry name" value="RING/U-box"/>
    <property type="match status" value="1"/>
</dbReference>
<feature type="compositionally biased region" description="Polar residues" evidence="2">
    <location>
        <begin position="23"/>
        <end position="33"/>
    </location>
</feature>
<keyword evidence="5" id="KW-1185">Reference proteome</keyword>
<evidence type="ECO:0000256" key="2">
    <source>
        <dbReference type="SAM" id="MobiDB-lite"/>
    </source>
</evidence>
<dbReference type="PROSITE" id="PS50089">
    <property type="entry name" value="ZF_RING_2"/>
    <property type="match status" value="1"/>
</dbReference>
<dbReference type="GO" id="GO:0008270">
    <property type="term" value="F:zinc ion binding"/>
    <property type="evidence" value="ECO:0007669"/>
    <property type="project" value="UniProtKB-KW"/>
</dbReference>
<reference evidence="4 5" key="1">
    <citation type="submission" date="2020-06" db="EMBL/GenBank/DDBJ databases">
        <title>Transcriptomic and genomic resources for Thalictrum thalictroides and T. hernandezii: Facilitating candidate gene discovery in an emerging model plant lineage.</title>
        <authorList>
            <person name="Arias T."/>
            <person name="Riano-Pachon D.M."/>
            <person name="Di Stilio V.S."/>
        </authorList>
    </citation>
    <scope>NUCLEOTIDE SEQUENCE [LARGE SCALE GENOMIC DNA]</scope>
    <source>
        <strain evidence="5">cv. WT478/WT964</strain>
        <tissue evidence="4">Leaves</tissue>
    </source>
</reference>
<proteinExistence type="predicted"/>
<organism evidence="4 5">
    <name type="scientific">Thalictrum thalictroides</name>
    <name type="common">Rue-anemone</name>
    <name type="synonym">Anemone thalictroides</name>
    <dbReference type="NCBI Taxonomy" id="46969"/>
    <lineage>
        <taxon>Eukaryota</taxon>
        <taxon>Viridiplantae</taxon>
        <taxon>Streptophyta</taxon>
        <taxon>Embryophyta</taxon>
        <taxon>Tracheophyta</taxon>
        <taxon>Spermatophyta</taxon>
        <taxon>Magnoliopsida</taxon>
        <taxon>Ranunculales</taxon>
        <taxon>Ranunculaceae</taxon>
        <taxon>Thalictroideae</taxon>
        <taxon>Thalictrum</taxon>
    </lineage>
</organism>
<name>A0A7J6V9J7_THATH</name>
<evidence type="ECO:0000259" key="3">
    <source>
        <dbReference type="PROSITE" id="PS50089"/>
    </source>
</evidence>
<dbReference type="AlphaFoldDB" id="A0A7J6V9J7"/>
<feature type="domain" description="RING-type" evidence="3">
    <location>
        <begin position="295"/>
        <end position="334"/>
    </location>
</feature>
<feature type="region of interest" description="Disordered" evidence="2">
    <location>
        <begin position="241"/>
        <end position="277"/>
    </location>
</feature>
<gene>
    <name evidence="4" type="ORF">FRX31_028768</name>
</gene>
<dbReference type="EMBL" id="JABWDY010035928">
    <property type="protein sequence ID" value="KAF5181643.1"/>
    <property type="molecule type" value="Genomic_DNA"/>
</dbReference>
<dbReference type="InterPro" id="IPR001841">
    <property type="entry name" value="Znf_RING"/>
</dbReference>
<evidence type="ECO:0000313" key="5">
    <source>
        <dbReference type="Proteomes" id="UP000554482"/>
    </source>
</evidence>
<evidence type="ECO:0000256" key="1">
    <source>
        <dbReference type="PROSITE-ProRule" id="PRU00175"/>
    </source>
</evidence>
<feature type="region of interest" description="Disordered" evidence="2">
    <location>
        <begin position="1"/>
        <end position="33"/>
    </location>
</feature>
<accession>A0A7J6V9J7</accession>
<protein>
    <recommendedName>
        <fullName evidence="3">RING-type domain-containing protein</fullName>
    </recommendedName>
</protein>
<keyword evidence="1" id="KW-0479">Metal-binding</keyword>
<evidence type="ECO:0000313" key="4">
    <source>
        <dbReference type="EMBL" id="KAF5181643.1"/>
    </source>
</evidence>
<sequence length="341" mass="38740">MEENRRANISGTESGSPREHASTRNSQLPRENINFNLGPREQQMIQTHFELLRVESNRALRLQSNRGHGGPIRNRDIRRGYGVAGSARASRASNQYDLMNLSREQYFPSFGLSFNPNGSSATMLPNETLNYGVRAGMSRLARGHYNSIARRGRVPYASQRGMTTFGEFAYEANPWLRYTDRYRETIEESNRNHAAMQALLAIAEYQRNNVPLELRRNNPYNPHNRFPAQNPCNNVATCANSEESGIQPRNNDASQEESEEVGSSDENTDELEVESQNHGVSLDQQIVADDSTTRCMLCLMEMAPNPSHMRRCGHYFHYQCLMVYPSIIECCFCKARDSQGN</sequence>